<feature type="non-terminal residue" evidence="6">
    <location>
        <position position="1"/>
    </location>
</feature>
<keyword evidence="2 5" id="KW-0812">Transmembrane</keyword>
<dbReference type="GO" id="GO:0030001">
    <property type="term" value="P:metal ion transport"/>
    <property type="evidence" value="ECO:0007669"/>
    <property type="project" value="InterPro"/>
</dbReference>
<dbReference type="GO" id="GO:0016020">
    <property type="term" value="C:membrane"/>
    <property type="evidence" value="ECO:0007669"/>
    <property type="project" value="UniProtKB-SubCell"/>
</dbReference>
<dbReference type="GO" id="GO:0005783">
    <property type="term" value="C:endoplasmic reticulum"/>
    <property type="evidence" value="ECO:0007669"/>
    <property type="project" value="TreeGrafter"/>
</dbReference>
<protein>
    <submittedName>
        <fullName evidence="6">Uncharacterized protein</fullName>
    </submittedName>
</protein>
<dbReference type="EMBL" id="JAAAIN010004764">
    <property type="protein sequence ID" value="KAG0278462.1"/>
    <property type="molecule type" value="Genomic_DNA"/>
</dbReference>
<dbReference type="AlphaFoldDB" id="A0A9P6UD10"/>
<dbReference type="GO" id="GO:0006511">
    <property type="term" value="P:ubiquitin-dependent protein catabolic process"/>
    <property type="evidence" value="ECO:0007669"/>
    <property type="project" value="TreeGrafter"/>
</dbReference>
<proteinExistence type="predicted"/>
<dbReference type="GO" id="GO:0048471">
    <property type="term" value="C:perinuclear region of cytoplasm"/>
    <property type="evidence" value="ECO:0007669"/>
    <property type="project" value="TreeGrafter"/>
</dbReference>
<dbReference type="GO" id="GO:0005794">
    <property type="term" value="C:Golgi apparatus"/>
    <property type="evidence" value="ECO:0007669"/>
    <property type="project" value="TreeGrafter"/>
</dbReference>
<dbReference type="GO" id="GO:0031398">
    <property type="term" value="P:positive regulation of protein ubiquitination"/>
    <property type="evidence" value="ECO:0007669"/>
    <property type="project" value="TreeGrafter"/>
</dbReference>
<comment type="subcellular location">
    <subcellularLocation>
        <location evidence="1">Membrane</location>
        <topology evidence="1">Multi-pass membrane protein</topology>
    </subcellularLocation>
</comment>
<feature type="non-terminal residue" evidence="6">
    <location>
        <position position="226"/>
    </location>
</feature>
<keyword evidence="4 5" id="KW-0472">Membrane</keyword>
<gene>
    <name evidence="6" type="ORF">BGZ97_009727</name>
</gene>
<evidence type="ECO:0000256" key="1">
    <source>
        <dbReference type="ARBA" id="ARBA00004141"/>
    </source>
</evidence>
<sequence>TYESAVQDVTPPYFEMTVMSPLSQSGGDSVFGDEILVDGLPVGNIFQFLWNIAVAGSFQFLGVLLTYLLHNSHASKSGSMAGLGITLLNFGIQMRGGLDIMLNTNNNGTYTSNPSDNPDSAIYTYNPSIGEVTQITKPPPPPSVGESGYIGAPVSSTPANGYGYGANGDLREMDWLQISLETHWVSMVLMMAGWMVLVKALADYALAKRMESIIKARPESEDLEDR</sequence>
<comment type="caution">
    <text evidence="6">The sequence shown here is derived from an EMBL/GenBank/DDBJ whole genome shotgun (WGS) entry which is preliminary data.</text>
</comment>
<organism evidence="6 7">
    <name type="scientific">Linnemannia gamsii</name>
    <dbReference type="NCBI Taxonomy" id="64522"/>
    <lineage>
        <taxon>Eukaryota</taxon>
        <taxon>Fungi</taxon>
        <taxon>Fungi incertae sedis</taxon>
        <taxon>Mucoromycota</taxon>
        <taxon>Mortierellomycotina</taxon>
        <taxon>Mortierellomycetes</taxon>
        <taxon>Mortierellales</taxon>
        <taxon>Mortierellaceae</taxon>
        <taxon>Linnemannia</taxon>
    </lineage>
</organism>
<feature type="transmembrane region" description="Helical" evidence="5">
    <location>
        <begin position="184"/>
        <end position="207"/>
    </location>
</feature>
<dbReference type="InterPro" id="IPR019325">
    <property type="entry name" value="NEDD4/Bsd2"/>
</dbReference>
<dbReference type="GO" id="GO:0007034">
    <property type="term" value="P:vacuolar transport"/>
    <property type="evidence" value="ECO:0007669"/>
    <property type="project" value="InterPro"/>
</dbReference>
<evidence type="ECO:0000313" key="7">
    <source>
        <dbReference type="Proteomes" id="UP000823405"/>
    </source>
</evidence>
<dbReference type="Proteomes" id="UP000823405">
    <property type="component" value="Unassembled WGS sequence"/>
</dbReference>
<dbReference type="OrthoDB" id="10003116at2759"/>
<keyword evidence="3 5" id="KW-1133">Transmembrane helix</keyword>
<evidence type="ECO:0000256" key="5">
    <source>
        <dbReference type="SAM" id="Phobius"/>
    </source>
</evidence>
<feature type="transmembrane region" description="Helical" evidence="5">
    <location>
        <begin position="48"/>
        <end position="69"/>
    </location>
</feature>
<name>A0A9P6UD10_9FUNG</name>
<dbReference type="PANTHER" id="PTHR13396">
    <property type="entry name" value="NEDD4 FAMILY INTERACTING PROTEIN 1/2"/>
    <property type="match status" value="1"/>
</dbReference>
<dbReference type="PANTHER" id="PTHR13396:SF5">
    <property type="entry name" value="NEDD4 FAMILY INTERACTING PROTEIN"/>
    <property type="match status" value="1"/>
</dbReference>
<evidence type="ECO:0000256" key="4">
    <source>
        <dbReference type="ARBA" id="ARBA00023136"/>
    </source>
</evidence>
<dbReference type="Pfam" id="PF10176">
    <property type="entry name" value="NEDD4_Bsd2"/>
    <property type="match status" value="1"/>
</dbReference>
<keyword evidence="7" id="KW-1185">Reference proteome</keyword>
<reference evidence="6" key="1">
    <citation type="journal article" date="2020" name="Fungal Divers.">
        <title>Resolving the Mortierellaceae phylogeny through synthesis of multi-gene phylogenetics and phylogenomics.</title>
        <authorList>
            <person name="Vandepol N."/>
            <person name="Liber J."/>
            <person name="Desiro A."/>
            <person name="Na H."/>
            <person name="Kennedy M."/>
            <person name="Barry K."/>
            <person name="Grigoriev I.V."/>
            <person name="Miller A.N."/>
            <person name="O'Donnell K."/>
            <person name="Stajich J.E."/>
            <person name="Bonito G."/>
        </authorList>
    </citation>
    <scope>NUCLEOTIDE SEQUENCE</scope>
    <source>
        <strain evidence="6">NVP60</strain>
    </source>
</reference>
<evidence type="ECO:0000256" key="2">
    <source>
        <dbReference type="ARBA" id="ARBA00022692"/>
    </source>
</evidence>
<evidence type="ECO:0000313" key="6">
    <source>
        <dbReference type="EMBL" id="KAG0278462.1"/>
    </source>
</evidence>
<evidence type="ECO:0000256" key="3">
    <source>
        <dbReference type="ARBA" id="ARBA00022989"/>
    </source>
</evidence>
<accession>A0A9P6UD10</accession>